<keyword evidence="2" id="KW-1185">Reference proteome</keyword>
<evidence type="ECO:0000313" key="2">
    <source>
        <dbReference type="Proteomes" id="UP000248314"/>
    </source>
</evidence>
<proteinExistence type="predicted"/>
<dbReference type="AlphaFoldDB" id="A0A318HXK5"/>
<evidence type="ECO:0000313" key="1">
    <source>
        <dbReference type="EMBL" id="PXX22993.1"/>
    </source>
</evidence>
<reference evidence="1 2" key="1">
    <citation type="submission" date="2018-05" db="EMBL/GenBank/DDBJ databases">
        <title>Genomic Encyclopedia of Type Strains, Phase I: the one thousand microbial genomes (KMG-I) project.</title>
        <authorList>
            <person name="Kyrpides N."/>
        </authorList>
    </citation>
    <scope>NUCLEOTIDE SEQUENCE [LARGE SCALE GENOMIC DNA]</scope>
    <source>
        <strain evidence="1 2">DSM 15611</strain>
    </source>
</reference>
<accession>A0A318HXK5</accession>
<dbReference type="STRING" id="1122991.GCA_000613445_02709"/>
<name>A0A318HXK5_9BACT</name>
<dbReference type="EMBL" id="QJJX01000008">
    <property type="protein sequence ID" value="PXX22993.1"/>
    <property type="molecule type" value="Genomic_DNA"/>
</dbReference>
<gene>
    <name evidence="1" type="ORF">EJ73_00974</name>
</gene>
<sequence>MKLKRLIIKPRTGPFVSTRKCCSINKVVTALGCIMLFLLSSCTRERSKPIAVNDIIGHWQVESRYAKATLYCHLYFYRDSTAVFDCVHDTIMFVRYKLVEDTLFITDMNNYTTKNHVQMPDSDELVFDKLKDIDCEQKFKRNKLSTMNFDSSSLKWPM</sequence>
<evidence type="ECO:0008006" key="3">
    <source>
        <dbReference type="Google" id="ProtNLM"/>
    </source>
</evidence>
<protein>
    <recommendedName>
        <fullName evidence="3">Lipocalin-like protein</fullName>
    </recommendedName>
</protein>
<dbReference type="Proteomes" id="UP000248314">
    <property type="component" value="Unassembled WGS sequence"/>
</dbReference>
<organism evidence="1 2">
    <name type="scientific">Hoylesella shahii DSM 15611 = JCM 12083</name>
    <dbReference type="NCBI Taxonomy" id="1122991"/>
    <lineage>
        <taxon>Bacteria</taxon>
        <taxon>Pseudomonadati</taxon>
        <taxon>Bacteroidota</taxon>
        <taxon>Bacteroidia</taxon>
        <taxon>Bacteroidales</taxon>
        <taxon>Prevotellaceae</taxon>
        <taxon>Hoylesella</taxon>
    </lineage>
</organism>
<comment type="caution">
    <text evidence="1">The sequence shown here is derived from an EMBL/GenBank/DDBJ whole genome shotgun (WGS) entry which is preliminary data.</text>
</comment>